<feature type="signal peptide" evidence="1">
    <location>
        <begin position="1"/>
        <end position="23"/>
    </location>
</feature>
<sequence>MAFACYSLFLILCFIVYVAPSFGSTIADEPLPPHLPLGGADCVNPLYDMKSKCSGYITKNYTMTVRTDFCCNTL</sequence>
<dbReference type="AlphaFoldDB" id="A0AAV2GQ73"/>
<evidence type="ECO:0000313" key="3">
    <source>
        <dbReference type="Proteomes" id="UP001497516"/>
    </source>
</evidence>
<evidence type="ECO:0008006" key="4">
    <source>
        <dbReference type="Google" id="ProtNLM"/>
    </source>
</evidence>
<evidence type="ECO:0000313" key="2">
    <source>
        <dbReference type="EMBL" id="CAL1412941.1"/>
    </source>
</evidence>
<keyword evidence="3" id="KW-1185">Reference proteome</keyword>
<evidence type="ECO:0000256" key="1">
    <source>
        <dbReference type="SAM" id="SignalP"/>
    </source>
</evidence>
<dbReference type="EMBL" id="OZ034822">
    <property type="protein sequence ID" value="CAL1412941.1"/>
    <property type="molecule type" value="Genomic_DNA"/>
</dbReference>
<protein>
    <recommendedName>
        <fullName evidence="4">Prolamin-like domain-containing protein</fullName>
    </recommendedName>
</protein>
<name>A0AAV2GQ73_9ROSI</name>
<proteinExistence type="predicted"/>
<reference evidence="2 3" key="1">
    <citation type="submission" date="2024-04" db="EMBL/GenBank/DDBJ databases">
        <authorList>
            <person name="Fracassetti M."/>
        </authorList>
    </citation>
    <scope>NUCLEOTIDE SEQUENCE [LARGE SCALE GENOMIC DNA]</scope>
</reference>
<organism evidence="2 3">
    <name type="scientific">Linum trigynum</name>
    <dbReference type="NCBI Taxonomy" id="586398"/>
    <lineage>
        <taxon>Eukaryota</taxon>
        <taxon>Viridiplantae</taxon>
        <taxon>Streptophyta</taxon>
        <taxon>Embryophyta</taxon>
        <taxon>Tracheophyta</taxon>
        <taxon>Spermatophyta</taxon>
        <taxon>Magnoliopsida</taxon>
        <taxon>eudicotyledons</taxon>
        <taxon>Gunneridae</taxon>
        <taxon>Pentapetalae</taxon>
        <taxon>rosids</taxon>
        <taxon>fabids</taxon>
        <taxon>Malpighiales</taxon>
        <taxon>Linaceae</taxon>
        <taxon>Linum</taxon>
    </lineage>
</organism>
<accession>A0AAV2GQ73</accession>
<feature type="chain" id="PRO_5043752074" description="Prolamin-like domain-containing protein" evidence="1">
    <location>
        <begin position="24"/>
        <end position="74"/>
    </location>
</feature>
<keyword evidence="1" id="KW-0732">Signal</keyword>
<gene>
    <name evidence="2" type="ORF">LTRI10_LOCUS52199</name>
</gene>
<dbReference type="Proteomes" id="UP001497516">
    <property type="component" value="Chromosome 9"/>
</dbReference>